<name>A0A2M9H6T4_9BIFI</name>
<keyword evidence="3" id="KW-1185">Reference proteome</keyword>
<sequence>MEMLAVAIRQGASIPRAMSVIGGVLVEREGDAMPDAAASDDAESDGLGSRMLRVAAALNRGAEWDGAWAAPAPDGRYDEAMRLMKSALEPSWKHGVSPLLRIETTIEQIDLDERRSIEESAARLSVRILVPMGLCFLPAFILIGVIPSIAAFAGR</sequence>
<dbReference type="AlphaFoldDB" id="A0A2M9H6T4"/>
<keyword evidence="1" id="KW-0472">Membrane</keyword>
<gene>
    <name evidence="2" type="ORF">CS006_09735</name>
</gene>
<reference evidence="2 3" key="1">
    <citation type="submission" date="2017-10" db="EMBL/GenBank/DDBJ databases">
        <title>Draft genome sequences of strains TRE 1, TRE 9, TRE H and TRI 7, isolated from tamarins, belonging to four potential novel Bifidobacterium species.</title>
        <authorList>
            <person name="Mattarelli P."/>
            <person name="Modesto M."/>
            <person name="Puglisi E."/>
            <person name="Morelli L."/>
            <person name="Spezio C."/>
            <person name="Bonetti A."/>
            <person name="Sandri C."/>
        </authorList>
    </citation>
    <scope>NUCLEOTIDE SEQUENCE [LARGE SCALE GENOMIC DNA]</scope>
    <source>
        <strain evidence="3">TRE1</strain>
    </source>
</reference>
<evidence type="ECO:0000313" key="2">
    <source>
        <dbReference type="EMBL" id="PJM72514.1"/>
    </source>
</evidence>
<comment type="caution">
    <text evidence="2">The sequence shown here is derived from an EMBL/GenBank/DDBJ whole genome shotgun (WGS) entry which is preliminary data.</text>
</comment>
<evidence type="ECO:0000256" key="1">
    <source>
        <dbReference type="SAM" id="Phobius"/>
    </source>
</evidence>
<evidence type="ECO:0000313" key="3">
    <source>
        <dbReference type="Proteomes" id="UP000229095"/>
    </source>
</evidence>
<dbReference type="Proteomes" id="UP000229095">
    <property type="component" value="Unassembled WGS sequence"/>
</dbReference>
<feature type="transmembrane region" description="Helical" evidence="1">
    <location>
        <begin position="124"/>
        <end position="153"/>
    </location>
</feature>
<accession>A0A2M9H6T4</accession>
<dbReference type="OrthoDB" id="3267562at2"/>
<proteinExistence type="predicted"/>
<keyword evidence="1" id="KW-0812">Transmembrane</keyword>
<protein>
    <recommendedName>
        <fullName evidence="4">Type II secretion system protein GspF domain-containing protein</fullName>
    </recommendedName>
</protein>
<evidence type="ECO:0008006" key="4">
    <source>
        <dbReference type="Google" id="ProtNLM"/>
    </source>
</evidence>
<organism evidence="2 3">
    <name type="scientific">Bifidobacterium primatium</name>
    <dbReference type="NCBI Taxonomy" id="2045438"/>
    <lineage>
        <taxon>Bacteria</taxon>
        <taxon>Bacillati</taxon>
        <taxon>Actinomycetota</taxon>
        <taxon>Actinomycetes</taxon>
        <taxon>Bifidobacteriales</taxon>
        <taxon>Bifidobacteriaceae</taxon>
        <taxon>Bifidobacterium</taxon>
    </lineage>
</organism>
<keyword evidence="1" id="KW-1133">Transmembrane helix</keyword>
<dbReference type="EMBL" id="PEBI01000005">
    <property type="protein sequence ID" value="PJM72514.1"/>
    <property type="molecule type" value="Genomic_DNA"/>
</dbReference>